<dbReference type="NCBIfam" id="TIGR01414">
    <property type="entry name" value="autotrans_barl"/>
    <property type="match status" value="1"/>
</dbReference>
<evidence type="ECO:0000313" key="4">
    <source>
        <dbReference type="EMBL" id="MFD2968807.1"/>
    </source>
</evidence>
<keyword evidence="5" id="KW-1185">Reference proteome</keyword>
<comment type="caution">
    <text evidence="4">The sequence shown here is derived from an EMBL/GenBank/DDBJ whole genome shotgun (WGS) entry which is preliminary data.</text>
</comment>
<feature type="chain" id="PRO_5045576825" evidence="2">
    <location>
        <begin position="20"/>
        <end position="167"/>
    </location>
</feature>
<protein>
    <submittedName>
        <fullName evidence="4">Outer membrane beta-barrel protein</fullName>
    </submittedName>
</protein>
<dbReference type="Pfam" id="PF13505">
    <property type="entry name" value="OMP_b-brl"/>
    <property type="match status" value="1"/>
</dbReference>
<accession>A0ABW6BJ11</accession>
<dbReference type="Proteomes" id="UP001597525">
    <property type="component" value="Unassembled WGS sequence"/>
</dbReference>
<evidence type="ECO:0000259" key="3">
    <source>
        <dbReference type="Pfam" id="PF13505"/>
    </source>
</evidence>
<evidence type="ECO:0000256" key="2">
    <source>
        <dbReference type="SAM" id="SignalP"/>
    </source>
</evidence>
<dbReference type="Gene3D" id="2.40.160.20">
    <property type="match status" value="1"/>
</dbReference>
<feature type="domain" description="Outer membrane protein beta-barrel" evidence="3">
    <location>
        <begin position="27"/>
        <end position="161"/>
    </location>
</feature>
<dbReference type="InterPro" id="IPR027385">
    <property type="entry name" value="Beta-barrel_OMP"/>
</dbReference>
<feature type="signal peptide" evidence="2">
    <location>
        <begin position="1"/>
        <end position="19"/>
    </location>
</feature>
<dbReference type="RefSeq" id="WP_320184926.1">
    <property type="nucleotide sequence ID" value="NZ_CP138332.1"/>
</dbReference>
<keyword evidence="1 2" id="KW-0732">Signal</keyword>
<organism evidence="4 5">
    <name type="scientific">Sphingobacterium bambusae</name>
    <dbReference type="NCBI Taxonomy" id="662858"/>
    <lineage>
        <taxon>Bacteria</taxon>
        <taxon>Pseudomonadati</taxon>
        <taxon>Bacteroidota</taxon>
        <taxon>Sphingobacteriia</taxon>
        <taxon>Sphingobacteriales</taxon>
        <taxon>Sphingobacteriaceae</taxon>
        <taxon>Sphingobacterium</taxon>
    </lineage>
</organism>
<dbReference type="InterPro" id="IPR006315">
    <property type="entry name" value="OM_autotransptr_brl_dom"/>
</dbReference>
<evidence type="ECO:0000313" key="5">
    <source>
        <dbReference type="Proteomes" id="UP001597525"/>
    </source>
</evidence>
<name>A0ABW6BJ11_9SPHI</name>
<reference evidence="5" key="1">
    <citation type="journal article" date="2019" name="Int. J. Syst. Evol. Microbiol.">
        <title>The Global Catalogue of Microorganisms (GCM) 10K type strain sequencing project: providing services to taxonomists for standard genome sequencing and annotation.</title>
        <authorList>
            <consortium name="The Broad Institute Genomics Platform"/>
            <consortium name="The Broad Institute Genome Sequencing Center for Infectious Disease"/>
            <person name="Wu L."/>
            <person name="Ma J."/>
        </authorList>
    </citation>
    <scope>NUCLEOTIDE SEQUENCE [LARGE SCALE GENOMIC DNA]</scope>
    <source>
        <strain evidence="5">KCTC 22814</strain>
    </source>
</reference>
<dbReference type="EMBL" id="JBHUPB010000010">
    <property type="protein sequence ID" value="MFD2968807.1"/>
    <property type="molecule type" value="Genomic_DNA"/>
</dbReference>
<evidence type="ECO:0000256" key="1">
    <source>
        <dbReference type="ARBA" id="ARBA00022729"/>
    </source>
</evidence>
<proteinExistence type="predicted"/>
<dbReference type="InterPro" id="IPR011250">
    <property type="entry name" value="OMP/PagP_B-barrel"/>
</dbReference>
<sequence length="167" mass="19203">MYKFLLSLICIFSIFQTNAQQRALYLGLTGEVQMEAPSYPGFIGVQAKYDFTWQHNVQATFGLNSDNSSYIGADYLFNFLEFGDRFNLYAGAGLGLEFYRKTFDTEMPNVTVKVEDTFQQANVQFGVNADIWKGLSMYLGYKTRYYIDHDSLDPNYVSVGIRCKLWN</sequence>
<gene>
    <name evidence="4" type="ORF">ACFS7Y_15520</name>
</gene>
<dbReference type="SUPFAM" id="SSF56925">
    <property type="entry name" value="OMPA-like"/>
    <property type="match status" value="1"/>
</dbReference>